<gene>
    <name evidence="10" type="primary">smoF</name>
    <name evidence="10" type="ORF">GCM10010916_36160</name>
</gene>
<evidence type="ECO:0000256" key="8">
    <source>
        <dbReference type="SAM" id="MobiDB-lite"/>
    </source>
</evidence>
<reference evidence="10" key="2">
    <citation type="submission" date="2020-09" db="EMBL/GenBank/DDBJ databases">
        <authorList>
            <person name="Sun Q."/>
            <person name="Zhou Y."/>
        </authorList>
    </citation>
    <scope>NUCLEOTIDE SEQUENCE</scope>
    <source>
        <strain evidence="10">CGMCC 1.12987</strain>
    </source>
</reference>
<keyword evidence="6 7" id="KW-0472">Membrane</keyword>
<name>A0A917LES9_9BACL</name>
<comment type="caution">
    <text evidence="10">The sequence shown here is derived from an EMBL/GenBank/DDBJ whole genome shotgun (WGS) entry which is preliminary data.</text>
</comment>
<proteinExistence type="inferred from homology"/>
<keyword evidence="5 7" id="KW-1133">Transmembrane helix</keyword>
<evidence type="ECO:0000256" key="6">
    <source>
        <dbReference type="ARBA" id="ARBA00023136"/>
    </source>
</evidence>
<evidence type="ECO:0000259" key="9">
    <source>
        <dbReference type="PROSITE" id="PS50928"/>
    </source>
</evidence>
<evidence type="ECO:0000256" key="5">
    <source>
        <dbReference type="ARBA" id="ARBA00022989"/>
    </source>
</evidence>
<dbReference type="InterPro" id="IPR000515">
    <property type="entry name" value="MetI-like"/>
</dbReference>
<keyword evidence="2 7" id="KW-0813">Transport</keyword>
<comment type="similarity">
    <text evidence="7">Belongs to the binding-protein-dependent transport system permease family.</text>
</comment>
<evidence type="ECO:0000256" key="4">
    <source>
        <dbReference type="ARBA" id="ARBA00022692"/>
    </source>
</evidence>
<evidence type="ECO:0000313" key="10">
    <source>
        <dbReference type="EMBL" id="GGG15976.1"/>
    </source>
</evidence>
<keyword evidence="3" id="KW-1003">Cell membrane</keyword>
<feature type="transmembrane region" description="Helical" evidence="7">
    <location>
        <begin position="230"/>
        <end position="251"/>
    </location>
</feature>
<dbReference type="PANTHER" id="PTHR43005:SF2">
    <property type="entry name" value="INTEGRAL MEMBRANE SUGAR TRANSPORT PROTEIN"/>
    <property type="match status" value="1"/>
</dbReference>
<evidence type="ECO:0000313" key="11">
    <source>
        <dbReference type="Proteomes" id="UP000644756"/>
    </source>
</evidence>
<keyword evidence="11" id="KW-1185">Reference proteome</keyword>
<feature type="transmembrane region" description="Helical" evidence="7">
    <location>
        <begin position="125"/>
        <end position="142"/>
    </location>
</feature>
<evidence type="ECO:0000256" key="7">
    <source>
        <dbReference type="RuleBase" id="RU363032"/>
    </source>
</evidence>
<dbReference type="AlphaFoldDB" id="A0A917LES9"/>
<feature type="transmembrane region" description="Helical" evidence="7">
    <location>
        <begin position="278"/>
        <end position="300"/>
    </location>
</feature>
<dbReference type="SUPFAM" id="SSF161098">
    <property type="entry name" value="MetI-like"/>
    <property type="match status" value="1"/>
</dbReference>
<dbReference type="RefSeq" id="WP_188532466.1">
    <property type="nucleotide sequence ID" value="NZ_BMGR01000012.1"/>
</dbReference>
<keyword evidence="4 7" id="KW-0812">Transmembrane</keyword>
<feature type="transmembrane region" description="Helical" evidence="7">
    <location>
        <begin position="174"/>
        <end position="197"/>
    </location>
</feature>
<organism evidence="10 11">
    <name type="scientific">Paenibacillus abyssi</name>
    <dbReference type="NCBI Taxonomy" id="1340531"/>
    <lineage>
        <taxon>Bacteria</taxon>
        <taxon>Bacillati</taxon>
        <taxon>Bacillota</taxon>
        <taxon>Bacilli</taxon>
        <taxon>Bacillales</taxon>
        <taxon>Paenibacillaceae</taxon>
        <taxon>Paenibacillus</taxon>
    </lineage>
</organism>
<feature type="transmembrane region" description="Helical" evidence="7">
    <location>
        <begin position="31"/>
        <end position="55"/>
    </location>
</feature>
<dbReference type="Gene3D" id="1.10.3720.10">
    <property type="entry name" value="MetI-like"/>
    <property type="match status" value="1"/>
</dbReference>
<dbReference type="InterPro" id="IPR035906">
    <property type="entry name" value="MetI-like_sf"/>
</dbReference>
<dbReference type="PANTHER" id="PTHR43005">
    <property type="entry name" value="BLR7065 PROTEIN"/>
    <property type="match status" value="1"/>
</dbReference>
<dbReference type="Proteomes" id="UP000644756">
    <property type="component" value="Unassembled WGS sequence"/>
</dbReference>
<sequence length="312" mass="34906">METVNKQVITAKPDRSTERRKSHFKPPVKRLMLPSIIFVALVTQIPFLITLYFSLHQWNLMRPDLGRAFAGFANYKQLLTSASTWSVIQNTFVLTVGALLLCLMMGMAFALLLNRNFFAKGLVRTMLITPFFIMPTVTGVIWKNMILDPNFGFLAYLSQQLGAGPVEWLTHHPLLTIMMMIAWQWTPFFLLVLLAGLQSVPEDAIEASMLDGAGKAGQFIHVTLPHLLRYIEVASLLGIIFIMQEFGLIYVTTSGGPGYASTNLTFQVYRTGFQGWDIGGASAVGVIIVVLSVLMMTLLFKFLRRTFQGELS</sequence>
<dbReference type="PROSITE" id="PS50928">
    <property type="entry name" value="ABC_TM1"/>
    <property type="match status" value="1"/>
</dbReference>
<dbReference type="EMBL" id="BMGR01000012">
    <property type="protein sequence ID" value="GGG15976.1"/>
    <property type="molecule type" value="Genomic_DNA"/>
</dbReference>
<accession>A0A917LES9</accession>
<dbReference type="CDD" id="cd06261">
    <property type="entry name" value="TM_PBP2"/>
    <property type="match status" value="1"/>
</dbReference>
<feature type="region of interest" description="Disordered" evidence="8">
    <location>
        <begin position="1"/>
        <end position="23"/>
    </location>
</feature>
<dbReference type="Pfam" id="PF00528">
    <property type="entry name" value="BPD_transp_1"/>
    <property type="match status" value="1"/>
</dbReference>
<reference evidence="10" key="1">
    <citation type="journal article" date="2014" name="Int. J. Syst. Evol. Microbiol.">
        <title>Complete genome sequence of Corynebacterium casei LMG S-19264T (=DSM 44701T), isolated from a smear-ripened cheese.</title>
        <authorList>
            <consortium name="US DOE Joint Genome Institute (JGI-PGF)"/>
            <person name="Walter F."/>
            <person name="Albersmeier A."/>
            <person name="Kalinowski J."/>
            <person name="Ruckert C."/>
        </authorList>
    </citation>
    <scope>NUCLEOTIDE SEQUENCE</scope>
    <source>
        <strain evidence="10">CGMCC 1.12987</strain>
    </source>
</reference>
<feature type="transmembrane region" description="Helical" evidence="7">
    <location>
        <begin position="92"/>
        <end position="113"/>
    </location>
</feature>
<feature type="domain" description="ABC transmembrane type-1" evidence="9">
    <location>
        <begin position="88"/>
        <end position="299"/>
    </location>
</feature>
<comment type="subcellular location">
    <subcellularLocation>
        <location evidence="1 7">Cell membrane</location>
        <topology evidence="1 7">Multi-pass membrane protein</topology>
    </subcellularLocation>
</comment>
<dbReference type="GO" id="GO:0055085">
    <property type="term" value="P:transmembrane transport"/>
    <property type="evidence" value="ECO:0007669"/>
    <property type="project" value="InterPro"/>
</dbReference>
<evidence type="ECO:0000256" key="3">
    <source>
        <dbReference type="ARBA" id="ARBA00022475"/>
    </source>
</evidence>
<protein>
    <submittedName>
        <fullName evidence="10">Sugar ABC transporter permease</fullName>
    </submittedName>
</protein>
<evidence type="ECO:0000256" key="1">
    <source>
        <dbReference type="ARBA" id="ARBA00004651"/>
    </source>
</evidence>
<dbReference type="GO" id="GO:0005886">
    <property type="term" value="C:plasma membrane"/>
    <property type="evidence" value="ECO:0007669"/>
    <property type="project" value="UniProtKB-SubCell"/>
</dbReference>
<evidence type="ECO:0000256" key="2">
    <source>
        <dbReference type="ARBA" id="ARBA00022448"/>
    </source>
</evidence>